<dbReference type="EMBL" id="JANEYF010004168">
    <property type="protein sequence ID" value="KAJ8932024.1"/>
    <property type="molecule type" value="Genomic_DNA"/>
</dbReference>
<dbReference type="InterPro" id="IPR007889">
    <property type="entry name" value="HTH_Psq"/>
</dbReference>
<comment type="subcellular location">
    <subcellularLocation>
        <location evidence="1">Nucleus</location>
    </subcellularLocation>
</comment>
<organism evidence="3 4">
    <name type="scientific">Rhamnusium bicolor</name>
    <dbReference type="NCBI Taxonomy" id="1586634"/>
    <lineage>
        <taxon>Eukaryota</taxon>
        <taxon>Metazoa</taxon>
        <taxon>Ecdysozoa</taxon>
        <taxon>Arthropoda</taxon>
        <taxon>Hexapoda</taxon>
        <taxon>Insecta</taxon>
        <taxon>Pterygota</taxon>
        <taxon>Neoptera</taxon>
        <taxon>Endopterygota</taxon>
        <taxon>Coleoptera</taxon>
        <taxon>Polyphaga</taxon>
        <taxon>Cucujiformia</taxon>
        <taxon>Chrysomeloidea</taxon>
        <taxon>Cerambycidae</taxon>
        <taxon>Lepturinae</taxon>
        <taxon>Rhagiini</taxon>
        <taxon>Rhamnusium</taxon>
    </lineage>
</organism>
<evidence type="ECO:0000259" key="2">
    <source>
        <dbReference type="Pfam" id="PF05225"/>
    </source>
</evidence>
<feature type="domain" description="HTH psq-type" evidence="2">
    <location>
        <begin position="42"/>
        <end position="82"/>
    </location>
</feature>
<reference evidence="3" key="1">
    <citation type="journal article" date="2023" name="Insect Mol. Biol.">
        <title>Genome sequencing provides insights into the evolution of gene families encoding plant cell wall-degrading enzymes in longhorned beetles.</title>
        <authorList>
            <person name="Shin N.R."/>
            <person name="Okamura Y."/>
            <person name="Kirsch R."/>
            <person name="Pauchet Y."/>
        </authorList>
    </citation>
    <scope>NUCLEOTIDE SEQUENCE</scope>
    <source>
        <strain evidence="3">RBIC_L_NR</strain>
    </source>
</reference>
<dbReference type="Proteomes" id="UP001162156">
    <property type="component" value="Unassembled WGS sequence"/>
</dbReference>
<comment type="caution">
    <text evidence="3">The sequence shown here is derived from an EMBL/GenBank/DDBJ whole genome shotgun (WGS) entry which is preliminary data.</text>
</comment>
<dbReference type="GO" id="GO:0005634">
    <property type="term" value="C:nucleus"/>
    <property type="evidence" value="ECO:0007669"/>
    <property type="project" value="UniProtKB-SubCell"/>
</dbReference>
<proteinExistence type="predicted"/>
<dbReference type="Gene3D" id="1.10.10.60">
    <property type="entry name" value="Homeodomain-like"/>
    <property type="match status" value="1"/>
</dbReference>
<dbReference type="InterPro" id="IPR009057">
    <property type="entry name" value="Homeodomain-like_sf"/>
</dbReference>
<dbReference type="Pfam" id="PF05225">
    <property type="entry name" value="HTH_psq"/>
    <property type="match status" value="1"/>
</dbReference>
<sequence>MVSFNCNFRSVYIQKVLQILQPTMGRTYKRKAGCRSYKDYGDEDIEKALEKVVNSNWSINKASKEFKIYYGTLFNKYKGLHVQKHGGQTVFSKQEEEAIIKSVVTCSDWGFPLNIEDLQMVTKSFLDRQGRQVSRFKDNMPGRDWVYSLIKIHNDTLTQRLAANIKRARASVSPEIISQYFNNLKKSIDSVPPSNLFNYDETNMADDLGKKKWLYRRGKKYPENIINHLKSAISIMFCGSASGILLPPYVIYKSEHMWDRWTENDPK</sequence>
<keyword evidence="4" id="KW-1185">Reference proteome</keyword>
<name>A0AAV8WZY7_9CUCU</name>
<dbReference type="GO" id="GO:0003677">
    <property type="term" value="F:DNA binding"/>
    <property type="evidence" value="ECO:0007669"/>
    <property type="project" value="InterPro"/>
</dbReference>
<gene>
    <name evidence="3" type="ORF">NQ314_015018</name>
</gene>
<evidence type="ECO:0000313" key="3">
    <source>
        <dbReference type="EMBL" id="KAJ8932024.1"/>
    </source>
</evidence>
<accession>A0AAV8WZY7</accession>
<evidence type="ECO:0000313" key="4">
    <source>
        <dbReference type="Proteomes" id="UP001162156"/>
    </source>
</evidence>
<evidence type="ECO:0000256" key="1">
    <source>
        <dbReference type="ARBA" id="ARBA00004123"/>
    </source>
</evidence>
<dbReference type="SUPFAM" id="SSF46689">
    <property type="entry name" value="Homeodomain-like"/>
    <property type="match status" value="1"/>
</dbReference>
<dbReference type="AlphaFoldDB" id="A0AAV8WZY7"/>
<protein>
    <recommendedName>
        <fullName evidence="2">HTH psq-type domain-containing protein</fullName>
    </recommendedName>
</protein>